<keyword evidence="3" id="KW-1185">Reference proteome</keyword>
<evidence type="ECO:0000313" key="3">
    <source>
        <dbReference type="Proteomes" id="UP000314294"/>
    </source>
</evidence>
<feature type="region of interest" description="Disordered" evidence="1">
    <location>
        <begin position="72"/>
        <end position="92"/>
    </location>
</feature>
<comment type="caution">
    <text evidence="2">The sequence shown here is derived from an EMBL/GenBank/DDBJ whole genome shotgun (WGS) entry which is preliminary data.</text>
</comment>
<organism evidence="2 3">
    <name type="scientific">Liparis tanakae</name>
    <name type="common">Tanaka's snailfish</name>
    <dbReference type="NCBI Taxonomy" id="230148"/>
    <lineage>
        <taxon>Eukaryota</taxon>
        <taxon>Metazoa</taxon>
        <taxon>Chordata</taxon>
        <taxon>Craniata</taxon>
        <taxon>Vertebrata</taxon>
        <taxon>Euteleostomi</taxon>
        <taxon>Actinopterygii</taxon>
        <taxon>Neopterygii</taxon>
        <taxon>Teleostei</taxon>
        <taxon>Neoteleostei</taxon>
        <taxon>Acanthomorphata</taxon>
        <taxon>Eupercaria</taxon>
        <taxon>Perciformes</taxon>
        <taxon>Cottioidei</taxon>
        <taxon>Cottales</taxon>
        <taxon>Liparidae</taxon>
        <taxon>Liparis</taxon>
    </lineage>
</organism>
<dbReference type="AlphaFoldDB" id="A0A4Z2FCQ8"/>
<sequence>MYRKLREDVADDVSLAGFDEGDEVWAVWVCDVESVEPRALRLEASDMWRESASRLDHFSVFMAAAAQEVRGSGGQGVVLQPQGRRFHPRSPR</sequence>
<dbReference type="EMBL" id="SRLO01001361">
    <property type="protein sequence ID" value="TNN38563.1"/>
    <property type="molecule type" value="Genomic_DNA"/>
</dbReference>
<evidence type="ECO:0000313" key="2">
    <source>
        <dbReference type="EMBL" id="TNN38563.1"/>
    </source>
</evidence>
<protein>
    <submittedName>
        <fullName evidence="2">Uncharacterized protein</fullName>
    </submittedName>
</protein>
<name>A0A4Z2FCQ8_9TELE</name>
<evidence type="ECO:0000256" key="1">
    <source>
        <dbReference type="SAM" id="MobiDB-lite"/>
    </source>
</evidence>
<dbReference type="Proteomes" id="UP000314294">
    <property type="component" value="Unassembled WGS sequence"/>
</dbReference>
<proteinExistence type="predicted"/>
<accession>A0A4Z2FCQ8</accession>
<gene>
    <name evidence="2" type="ORF">EYF80_051278</name>
</gene>
<reference evidence="2 3" key="1">
    <citation type="submission" date="2019-03" db="EMBL/GenBank/DDBJ databases">
        <title>First draft genome of Liparis tanakae, snailfish: a comprehensive survey of snailfish specific genes.</title>
        <authorList>
            <person name="Kim W."/>
            <person name="Song I."/>
            <person name="Jeong J.-H."/>
            <person name="Kim D."/>
            <person name="Kim S."/>
            <person name="Ryu S."/>
            <person name="Song J.Y."/>
            <person name="Lee S.K."/>
        </authorList>
    </citation>
    <scope>NUCLEOTIDE SEQUENCE [LARGE SCALE GENOMIC DNA]</scope>
    <source>
        <tissue evidence="2">Muscle</tissue>
    </source>
</reference>